<gene>
    <name evidence="1" type="ORF">AMTR_s00103p00152270</name>
</gene>
<keyword evidence="2" id="KW-1185">Reference proteome</keyword>
<accession>W1P1T0</accession>
<proteinExistence type="predicted"/>
<sequence length="157" mass="18215">MPDLPALSIVSDGKKGLWILKAREKPLIKLLEYLRVKLMRKFAKTMAKSFEWSGVLILKAQNVINHRRDKSRFVHTVIWAHDVDMYRKTYSLPFSPMLDEHGLPEIVYRTVLPPATRRATGQPKKQCRQTKYKEIMPLKYSYCGVVGHSRKTSKSSI</sequence>
<dbReference type="Proteomes" id="UP000017836">
    <property type="component" value="Unassembled WGS sequence"/>
</dbReference>
<reference evidence="2" key="1">
    <citation type="journal article" date="2013" name="Science">
        <title>The Amborella genome and the evolution of flowering plants.</title>
        <authorList>
            <consortium name="Amborella Genome Project"/>
        </authorList>
    </citation>
    <scope>NUCLEOTIDE SEQUENCE [LARGE SCALE GENOMIC DNA]</scope>
</reference>
<dbReference type="Gramene" id="ERN00910">
    <property type="protein sequence ID" value="ERN00910"/>
    <property type="gene ID" value="AMTR_s00103p00152270"/>
</dbReference>
<name>W1P1T0_AMBTC</name>
<evidence type="ECO:0000313" key="2">
    <source>
        <dbReference type="Proteomes" id="UP000017836"/>
    </source>
</evidence>
<protein>
    <submittedName>
        <fullName evidence="1">Uncharacterized protein</fullName>
    </submittedName>
</protein>
<dbReference type="AlphaFoldDB" id="W1P1T0"/>
<dbReference type="EMBL" id="KI394805">
    <property type="protein sequence ID" value="ERN00910.1"/>
    <property type="molecule type" value="Genomic_DNA"/>
</dbReference>
<dbReference type="HOGENOM" id="CLU_1680300_0_0_1"/>
<evidence type="ECO:0000313" key="1">
    <source>
        <dbReference type="EMBL" id="ERN00910.1"/>
    </source>
</evidence>
<organism evidence="1 2">
    <name type="scientific">Amborella trichopoda</name>
    <dbReference type="NCBI Taxonomy" id="13333"/>
    <lineage>
        <taxon>Eukaryota</taxon>
        <taxon>Viridiplantae</taxon>
        <taxon>Streptophyta</taxon>
        <taxon>Embryophyta</taxon>
        <taxon>Tracheophyta</taxon>
        <taxon>Spermatophyta</taxon>
        <taxon>Magnoliopsida</taxon>
        <taxon>Amborellales</taxon>
        <taxon>Amborellaceae</taxon>
        <taxon>Amborella</taxon>
    </lineage>
</organism>